<dbReference type="PANTHER" id="PTHR11059:SF0">
    <property type="entry name" value="DNA REPAIR PROTEIN RECN"/>
    <property type="match status" value="1"/>
</dbReference>
<proteinExistence type="inferred from homology"/>
<evidence type="ECO:0000256" key="1">
    <source>
        <dbReference type="ARBA" id="ARBA00003618"/>
    </source>
</evidence>
<dbReference type="GO" id="GO:0043590">
    <property type="term" value="C:bacterial nucleoid"/>
    <property type="evidence" value="ECO:0007669"/>
    <property type="project" value="TreeGrafter"/>
</dbReference>
<sequence>MLEYLRIRDLALIEDMELEFSNGLNVLTGETGAGKSFILKALNFLTGDRLGADMVRPGRDKAQVEALFMLPDGECIMRRELVAATGRSRLFINDALSSQDAARDLRPSLIVHTSQHGQHKLLQPSFQAQLLDTYLQRPDLLERREATLRQLRDVAAQREALLERSRTLEEKRDVLEYQQREIERVAPEHGEEEQLETRRNELRDAASLLEGYEHGMALLRGGADGPGMVDLLGQLERQLDELSNLDDAFGTDAEAARTYRDTLHDLERRLRRRPAIADPGERERIESRLFELSQLKRKLRRSLDDILNLRDEIDENLSFLDACGLDIKRLEREEASLREQLKAVLDELTPARRLAAERLARDLESELAGLGFSEHVHVDFEFSPTEAWPGCPEEKARLLWVPNPGQAPQPLDRIASGGELSRFLLAVVGLMSQGETATLIFDEVDAGVGGLTLHRVADRLESLALHRQVLCITHWPQIAARAARHFQIRKEVTDGATSTLCARLEGEAIRDELARMAGGGTEGQALADGLAAQNTHEGS</sequence>
<dbReference type="SUPFAM" id="SSF52540">
    <property type="entry name" value="P-loop containing nucleoside triphosphate hydrolases"/>
    <property type="match status" value="2"/>
</dbReference>
<feature type="coiled-coil region" evidence="10">
    <location>
        <begin position="292"/>
        <end position="347"/>
    </location>
</feature>
<feature type="domain" description="Rad50/SbcC-type AAA" evidence="11">
    <location>
        <begin position="5"/>
        <end position="205"/>
    </location>
</feature>
<dbReference type="GO" id="GO:0006302">
    <property type="term" value="P:double-strand break repair"/>
    <property type="evidence" value="ECO:0007669"/>
    <property type="project" value="InterPro"/>
</dbReference>
<evidence type="ECO:0000256" key="9">
    <source>
        <dbReference type="PIRNR" id="PIRNR003128"/>
    </source>
</evidence>
<dbReference type="PANTHER" id="PTHR11059">
    <property type="entry name" value="DNA REPAIR PROTEIN RECN"/>
    <property type="match status" value="1"/>
</dbReference>
<name>A0A0H3A6S0_NITV4</name>
<keyword evidence="6" id="KW-0067">ATP-binding</keyword>
<reference evidence="13" key="1">
    <citation type="journal article" date="2009" name="Environ. Microbiol.">
        <title>Contribution of mobile genetic elements to Desulfovibrio vulgaris genome plasticity.</title>
        <authorList>
            <person name="Walker C.B."/>
            <person name="Stolyar S."/>
            <person name="Chivian D."/>
            <person name="Pinel N."/>
            <person name="Gabster J.A."/>
            <person name="Dehal P.S."/>
            <person name="He Z."/>
            <person name="Yang Z.K."/>
            <person name="Yen H.C."/>
            <person name="Zhou J."/>
            <person name="Wall J.D."/>
            <person name="Hazen T.C."/>
            <person name="Arkin A.P."/>
            <person name="Stahl D.A."/>
        </authorList>
    </citation>
    <scope>NUCLEOTIDE SEQUENCE [LARGE SCALE GENOMIC DNA]</scope>
    <source>
        <strain evidence="13">DP4</strain>
    </source>
</reference>
<dbReference type="GO" id="GO:0009432">
    <property type="term" value="P:SOS response"/>
    <property type="evidence" value="ECO:0007669"/>
    <property type="project" value="TreeGrafter"/>
</dbReference>
<evidence type="ECO:0000256" key="3">
    <source>
        <dbReference type="ARBA" id="ARBA00021315"/>
    </source>
</evidence>
<dbReference type="Gene3D" id="3.40.50.300">
    <property type="entry name" value="P-loop containing nucleotide triphosphate hydrolases"/>
    <property type="match status" value="2"/>
</dbReference>
<dbReference type="GO" id="GO:0006310">
    <property type="term" value="P:DNA recombination"/>
    <property type="evidence" value="ECO:0007669"/>
    <property type="project" value="InterPro"/>
</dbReference>
<dbReference type="KEGG" id="dvl:Dvul_0777"/>
<evidence type="ECO:0000256" key="2">
    <source>
        <dbReference type="ARBA" id="ARBA00009441"/>
    </source>
</evidence>
<protein>
    <recommendedName>
        <fullName evidence="3 9">DNA repair protein RecN</fullName>
    </recommendedName>
    <alternativeName>
        <fullName evidence="8 9">Recombination protein N</fullName>
    </alternativeName>
</protein>
<evidence type="ECO:0000259" key="11">
    <source>
        <dbReference type="Pfam" id="PF13476"/>
    </source>
</evidence>
<dbReference type="SMR" id="A0A0H3A6S0"/>
<dbReference type="Proteomes" id="UP000009173">
    <property type="component" value="Chromosome"/>
</dbReference>
<dbReference type="InterPro" id="IPR027417">
    <property type="entry name" value="P-loop_NTPase"/>
</dbReference>
<dbReference type="GO" id="GO:0005524">
    <property type="term" value="F:ATP binding"/>
    <property type="evidence" value="ECO:0007669"/>
    <property type="project" value="UniProtKB-KW"/>
</dbReference>
<evidence type="ECO:0000256" key="4">
    <source>
        <dbReference type="ARBA" id="ARBA00022741"/>
    </source>
</evidence>
<keyword evidence="5 9" id="KW-0227">DNA damage</keyword>
<dbReference type="GO" id="GO:0016887">
    <property type="term" value="F:ATP hydrolysis activity"/>
    <property type="evidence" value="ECO:0007669"/>
    <property type="project" value="InterPro"/>
</dbReference>
<dbReference type="Pfam" id="PF13476">
    <property type="entry name" value="AAA_23"/>
    <property type="match status" value="1"/>
</dbReference>
<dbReference type="HOGENOM" id="CLU_018297_3_1_7"/>
<keyword evidence="10" id="KW-0175">Coiled coil</keyword>
<dbReference type="InterPro" id="IPR038729">
    <property type="entry name" value="Rad50/SbcC_AAA"/>
</dbReference>
<dbReference type="RefSeq" id="WP_010939733.1">
    <property type="nucleotide sequence ID" value="NC_008751.1"/>
</dbReference>
<evidence type="ECO:0000256" key="5">
    <source>
        <dbReference type="ARBA" id="ARBA00022763"/>
    </source>
</evidence>
<gene>
    <name evidence="12" type="ordered locus">Dvul_0777</name>
</gene>
<comment type="similarity">
    <text evidence="2 9">Belongs to the RecN family.</text>
</comment>
<comment type="function">
    <text evidence="1 9">May be involved in recombinational repair of damaged DNA.</text>
</comment>
<dbReference type="PIRSF" id="PIRSF003128">
    <property type="entry name" value="RecN"/>
    <property type="match status" value="1"/>
</dbReference>
<accession>A0A0H3A6S0</accession>
<dbReference type="InterPro" id="IPR004604">
    <property type="entry name" value="DNA_recomb/repair_RecN"/>
</dbReference>
<keyword evidence="4" id="KW-0547">Nucleotide-binding</keyword>
<dbReference type="EMBL" id="CP000527">
    <property type="protein sequence ID" value="ABM27799.1"/>
    <property type="molecule type" value="Genomic_DNA"/>
</dbReference>
<evidence type="ECO:0000256" key="10">
    <source>
        <dbReference type="SAM" id="Coils"/>
    </source>
</evidence>
<evidence type="ECO:0000256" key="8">
    <source>
        <dbReference type="ARBA" id="ARBA00033408"/>
    </source>
</evidence>
<feature type="coiled-coil region" evidence="10">
    <location>
        <begin position="151"/>
        <end position="178"/>
    </location>
</feature>
<dbReference type="AlphaFoldDB" id="A0A0H3A6S0"/>
<evidence type="ECO:0000313" key="12">
    <source>
        <dbReference type="EMBL" id="ABM27799.1"/>
    </source>
</evidence>
<keyword evidence="7 9" id="KW-0234">DNA repair</keyword>
<evidence type="ECO:0000313" key="13">
    <source>
        <dbReference type="Proteomes" id="UP000009173"/>
    </source>
</evidence>
<evidence type="ECO:0000256" key="7">
    <source>
        <dbReference type="ARBA" id="ARBA00023204"/>
    </source>
</evidence>
<organism evidence="12 13">
    <name type="scientific">Nitratidesulfovibrio vulgaris (strain DP4)</name>
    <name type="common">Desulfovibrio vulgaris</name>
    <dbReference type="NCBI Taxonomy" id="391774"/>
    <lineage>
        <taxon>Bacteria</taxon>
        <taxon>Pseudomonadati</taxon>
        <taxon>Thermodesulfobacteriota</taxon>
        <taxon>Desulfovibrionia</taxon>
        <taxon>Desulfovibrionales</taxon>
        <taxon>Desulfovibrionaceae</taxon>
        <taxon>Nitratidesulfovibrio</taxon>
    </lineage>
</organism>
<evidence type="ECO:0000256" key="6">
    <source>
        <dbReference type="ARBA" id="ARBA00022840"/>
    </source>
</evidence>